<feature type="region of interest" description="Disordered" evidence="1">
    <location>
        <begin position="1"/>
        <end position="26"/>
    </location>
</feature>
<gene>
    <name evidence="2" type="ORF">M3P21_08785</name>
</gene>
<feature type="compositionally biased region" description="Basic and acidic residues" evidence="1">
    <location>
        <begin position="14"/>
        <end position="26"/>
    </location>
</feature>
<evidence type="ECO:0000256" key="1">
    <source>
        <dbReference type="SAM" id="MobiDB-lite"/>
    </source>
</evidence>
<evidence type="ECO:0000313" key="2">
    <source>
        <dbReference type="EMBL" id="MCL6283625.1"/>
    </source>
</evidence>
<name>A0ABT0Q1C5_9RHOB</name>
<proteinExistence type="predicted"/>
<accession>A0ABT0Q1C5</accession>
<comment type="caution">
    <text evidence="2">The sequence shown here is derived from an EMBL/GenBank/DDBJ whole genome shotgun (WGS) entry which is preliminary data.</text>
</comment>
<reference evidence="2" key="1">
    <citation type="submission" date="2022-05" db="EMBL/GenBank/DDBJ databases">
        <authorList>
            <person name="Park J.-S."/>
        </authorList>
    </citation>
    <scope>NUCLEOTIDE SEQUENCE</scope>
    <source>
        <strain evidence="2">2012CJ41-6</strain>
    </source>
</reference>
<evidence type="ECO:0000313" key="3">
    <source>
        <dbReference type="Proteomes" id="UP001203880"/>
    </source>
</evidence>
<keyword evidence="3" id="KW-1185">Reference proteome</keyword>
<dbReference type="RefSeq" id="WP_249709005.1">
    <property type="nucleotide sequence ID" value="NZ_JAMFMB010000009.1"/>
</dbReference>
<dbReference type="Proteomes" id="UP001203880">
    <property type="component" value="Unassembled WGS sequence"/>
</dbReference>
<protein>
    <submittedName>
        <fullName evidence="2">Uncharacterized protein</fullName>
    </submittedName>
</protein>
<organism evidence="2 3">
    <name type="scientific">Ruegeria spongiae</name>
    <dbReference type="NCBI Taxonomy" id="2942209"/>
    <lineage>
        <taxon>Bacteria</taxon>
        <taxon>Pseudomonadati</taxon>
        <taxon>Pseudomonadota</taxon>
        <taxon>Alphaproteobacteria</taxon>
        <taxon>Rhodobacterales</taxon>
        <taxon>Roseobacteraceae</taxon>
        <taxon>Ruegeria</taxon>
    </lineage>
</organism>
<dbReference type="EMBL" id="JAMFMB010000009">
    <property type="protein sequence ID" value="MCL6283625.1"/>
    <property type="molecule type" value="Genomic_DNA"/>
</dbReference>
<sequence length="64" mass="7606">MSFFDDFPAGSTRLSKEQAERKRERDTRIRAGLTVRESWSKKQFEEESIRLEKEVSEWLERAAA</sequence>